<name>A0A9X2I3Q8_9FLAO</name>
<keyword evidence="1" id="KW-0175">Coiled coil</keyword>
<evidence type="ECO:0000256" key="1">
    <source>
        <dbReference type="SAM" id="Coils"/>
    </source>
</evidence>
<reference evidence="3" key="1">
    <citation type="submission" date="2022-07" db="EMBL/GenBank/DDBJ databases">
        <title>Gramela sediminis sp. nov., isolated from deep-sea sediment of the Indian Ocean.</title>
        <authorList>
            <person name="Shi H."/>
        </authorList>
    </citation>
    <scope>NUCLEOTIDE SEQUENCE</scope>
    <source>
        <strain evidence="3">GC03-9</strain>
    </source>
</reference>
<evidence type="ECO:0000313" key="3">
    <source>
        <dbReference type="EMBL" id="MCP9198797.1"/>
    </source>
</evidence>
<evidence type="ECO:0000256" key="2">
    <source>
        <dbReference type="SAM" id="MobiDB-lite"/>
    </source>
</evidence>
<dbReference type="Proteomes" id="UP001155280">
    <property type="component" value="Unassembled WGS sequence"/>
</dbReference>
<protein>
    <submittedName>
        <fullName evidence="3">Uncharacterized protein</fullName>
    </submittedName>
</protein>
<feature type="coiled-coil region" evidence="1">
    <location>
        <begin position="654"/>
        <end position="698"/>
    </location>
</feature>
<dbReference type="RefSeq" id="WP_241550799.1">
    <property type="nucleotide sequence ID" value="NZ_JANCNS010000001.1"/>
</dbReference>
<gene>
    <name evidence="3" type="ORF">MKO06_02695</name>
</gene>
<comment type="caution">
    <text evidence="3">The sequence shown here is derived from an EMBL/GenBank/DDBJ whole genome shotgun (WGS) entry which is preliminary data.</text>
</comment>
<dbReference type="EMBL" id="JANCNS010000001">
    <property type="protein sequence ID" value="MCP9198797.1"/>
    <property type="molecule type" value="Genomic_DNA"/>
</dbReference>
<feature type="coiled-coil region" evidence="1">
    <location>
        <begin position="97"/>
        <end position="124"/>
    </location>
</feature>
<keyword evidence="4" id="KW-1185">Reference proteome</keyword>
<organism evidence="3 4">
    <name type="scientific">Christiangramia oceanisediminis</name>
    <dbReference type="NCBI Taxonomy" id="2920386"/>
    <lineage>
        <taxon>Bacteria</taxon>
        <taxon>Pseudomonadati</taxon>
        <taxon>Bacteroidota</taxon>
        <taxon>Flavobacteriia</taxon>
        <taxon>Flavobacteriales</taxon>
        <taxon>Flavobacteriaceae</taxon>
        <taxon>Christiangramia</taxon>
    </lineage>
</organism>
<accession>A0A9X2I3Q8</accession>
<feature type="compositionally biased region" description="Basic and acidic residues" evidence="2">
    <location>
        <begin position="772"/>
        <end position="794"/>
    </location>
</feature>
<evidence type="ECO:0000313" key="4">
    <source>
        <dbReference type="Proteomes" id="UP001155280"/>
    </source>
</evidence>
<dbReference type="AlphaFoldDB" id="A0A9X2I3Q8"/>
<feature type="coiled-coil region" evidence="1">
    <location>
        <begin position="526"/>
        <end position="603"/>
    </location>
</feature>
<feature type="region of interest" description="Disordered" evidence="2">
    <location>
        <begin position="766"/>
        <end position="794"/>
    </location>
</feature>
<proteinExistence type="predicted"/>
<sequence>MSQTIDTIIDKKAYEQVKQLRDDVVDLQMNVLKLIETGQAGFKLNYKDIKLPSDVNNFYEERNKYLQKQSELIGKIETAEKKYTSQKKSYLKTLEWEEKAERKLQLAKDRVKESESELGKEIQRTRDQANANNRVNRQTATLYGRVSLKLKETANEYYELALKKQLTGKASEEEIRRMTVLESRMDKYGDALMTVEKRSGNYHRQVGNYKKGFDGLAMSMAQITREGPAFAYSMQTGFLAISNNLPILFDEIGKVKAANKALAEEGKATKSVLSQVGAAILSWQTAMSFGITLLTIYGEDIIDWATSMGKATDVNRDFNRALAETRSSMQLEIVKLNALIDIAGDETVEREKRNDAVKLLQKEYPEYLKNLTTENSKSNEIADSINRITTALENKAKIQAAEQLITKEAQKLFEDQVKIEEEFATRLEKARQTEEKGINPNNYYDQQLPKQEANLVETLTRQKKAALLESEEDYKAYVKNLNNILRNVPNLFDAMGGEDGSGGSKKPNAKDYSAEDFYNLQKSRLERAIEVNKAITENEKEELSKRLEANNTVYENQQKLAILERDWAIANAKDRNNKILEAKEEFTANSEDLIKEYSETEKKILETNFKYQLDQFKKVQQANELALQHEINAVTSAMIAKGATREQIDSEIERIRKESLRRQLSAQIDQAEKELLVVAQTEEEKAEVYRKIAELREELNNVNLPGKTGKEGGLFSEEEIEQLRTVQDLLGGISDLFAAFSARRIEQIQAEMDANNEMYNSIINNEESTAQQKEEARKEQKEKEDELRKKLAKEKEKQARIDKAAAVAEIAINTAVAISKTLAQGGVIFGIPLVPIIAALGALQIATVLAQPIPQFKEGHLSGTYEGWAMINDFPSHNYREVLEQPDGSLYSPEERNQKVYMKRGAKVHKNFDAFLDNKGYKDVMDATIMASLMNHNLMATEEEINKEFNRALLSTIDNGIKKGFDGVKSVEGSRPSSSDFNYQEFINAVKKEMYFNL</sequence>